<evidence type="ECO:0000313" key="5">
    <source>
        <dbReference type="Proteomes" id="UP000770717"/>
    </source>
</evidence>
<evidence type="ECO:0000259" key="3">
    <source>
        <dbReference type="PROSITE" id="PS51186"/>
    </source>
</evidence>
<feature type="domain" description="N-acetyltransferase" evidence="3">
    <location>
        <begin position="70"/>
        <end position="219"/>
    </location>
</feature>
<keyword evidence="5" id="KW-1185">Reference proteome</keyword>
<sequence>MMADVLIRTYESRDYDAVRALFARGMVDYLPSTCKYLLRLRRVHLIILASFITFYLVFRSLFMSSLGVVALLAGGRLLLILVFQNVINKAHKKDLQNIEESYMLRQNACFWVAETNGQVVGMVGVQPVPGSCYDVVLRRLSVAKDHQHKGIATTLCRHVVDFARHRGYKHVTLNTSTIQHAAHKLYLNMGFRKTRSKKISNFFGRLAKASITYYSYDIQT</sequence>
<keyword evidence="2" id="KW-0812">Transmembrane</keyword>
<dbReference type="EMBL" id="WNTK01001878">
    <property type="protein sequence ID" value="KAG9466722.1"/>
    <property type="molecule type" value="Genomic_DNA"/>
</dbReference>
<feature type="transmembrane region" description="Helical" evidence="2">
    <location>
        <begin position="68"/>
        <end position="87"/>
    </location>
</feature>
<dbReference type="InterPro" id="IPR000182">
    <property type="entry name" value="GNAT_dom"/>
</dbReference>
<dbReference type="Proteomes" id="UP000770717">
    <property type="component" value="Unassembled WGS sequence"/>
</dbReference>
<reference evidence="4" key="1">
    <citation type="thesis" date="2020" institute="ProQuest LLC" country="789 East Eisenhower Parkway, Ann Arbor, MI, USA">
        <title>Comparative Genomics and Chromosome Evolution.</title>
        <authorList>
            <person name="Mudd A.B."/>
        </authorList>
    </citation>
    <scope>NUCLEOTIDE SEQUENCE</scope>
    <source>
        <strain evidence="4">HN-11 Male</strain>
        <tissue evidence="4">Kidney and liver</tissue>
    </source>
</reference>
<dbReference type="GO" id="GO:0008080">
    <property type="term" value="F:N-acetyltransferase activity"/>
    <property type="evidence" value="ECO:0007669"/>
    <property type="project" value="InterPro"/>
</dbReference>
<comment type="caution">
    <text evidence="4">The sequence shown here is derived from an EMBL/GenBank/DDBJ whole genome shotgun (WGS) entry which is preliminary data.</text>
</comment>
<organism evidence="4 5">
    <name type="scientific">Eleutherodactylus coqui</name>
    <name type="common">Puerto Rican coqui</name>
    <dbReference type="NCBI Taxonomy" id="57060"/>
    <lineage>
        <taxon>Eukaryota</taxon>
        <taxon>Metazoa</taxon>
        <taxon>Chordata</taxon>
        <taxon>Craniata</taxon>
        <taxon>Vertebrata</taxon>
        <taxon>Euteleostomi</taxon>
        <taxon>Amphibia</taxon>
        <taxon>Batrachia</taxon>
        <taxon>Anura</taxon>
        <taxon>Neobatrachia</taxon>
        <taxon>Hyloidea</taxon>
        <taxon>Eleutherodactylidae</taxon>
        <taxon>Eleutherodactylinae</taxon>
        <taxon>Eleutherodactylus</taxon>
        <taxon>Eleutherodactylus</taxon>
    </lineage>
</organism>
<dbReference type="PANTHER" id="PTHR13947">
    <property type="entry name" value="GNAT FAMILY N-ACETYLTRANSFERASE"/>
    <property type="match status" value="1"/>
</dbReference>
<protein>
    <recommendedName>
        <fullName evidence="3">N-acetyltransferase domain-containing protein</fullName>
    </recommendedName>
</protein>
<dbReference type="PANTHER" id="PTHR13947:SF58">
    <property type="entry name" value="8B (PUTATIVE,_PSEUDO-RELATED"/>
    <property type="match status" value="1"/>
</dbReference>
<dbReference type="Gene3D" id="3.40.630.30">
    <property type="match status" value="1"/>
</dbReference>
<keyword evidence="2" id="KW-0472">Membrane</keyword>
<dbReference type="OrthoDB" id="41532at2759"/>
<keyword evidence="1" id="KW-0808">Transferase</keyword>
<evidence type="ECO:0000256" key="2">
    <source>
        <dbReference type="SAM" id="Phobius"/>
    </source>
</evidence>
<keyword evidence="2" id="KW-1133">Transmembrane helix</keyword>
<dbReference type="Pfam" id="PF00583">
    <property type="entry name" value="Acetyltransf_1"/>
    <property type="match status" value="1"/>
</dbReference>
<dbReference type="PROSITE" id="PS51186">
    <property type="entry name" value="GNAT"/>
    <property type="match status" value="1"/>
</dbReference>
<evidence type="ECO:0000256" key="1">
    <source>
        <dbReference type="ARBA" id="ARBA00022679"/>
    </source>
</evidence>
<dbReference type="CDD" id="cd04301">
    <property type="entry name" value="NAT_SF"/>
    <property type="match status" value="1"/>
</dbReference>
<dbReference type="InterPro" id="IPR016181">
    <property type="entry name" value="Acyl_CoA_acyltransferase"/>
</dbReference>
<dbReference type="SUPFAM" id="SSF55729">
    <property type="entry name" value="Acyl-CoA N-acyltransferases (Nat)"/>
    <property type="match status" value="1"/>
</dbReference>
<dbReference type="InterPro" id="IPR050769">
    <property type="entry name" value="NAT_camello-type"/>
</dbReference>
<evidence type="ECO:0000313" key="4">
    <source>
        <dbReference type="EMBL" id="KAG9466722.1"/>
    </source>
</evidence>
<accession>A0A8J6EAN4</accession>
<name>A0A8J6EAN4_ELECQ</name>
<dbReference type="AlphaFoldDB" id="A0A8J6EAN4"/>
<proteinExistence type="predicted"/>
<feature type="transmembrane region" description="Helical" evidence="2">
    <location>
        <begin position="43"/>
        <end position="62"/>
    </location>
</feature>
<gene>
    <name evidence="4" type="ORF">GDO78_016211</name>
</gene>